<evidence type="ECO:0000256" key="1">
    <source>
        <dbReference type="ARBA" id="ARBA00004141"/>
    </source>
</evidence>
<dbReference type="Pfam" id="PF12698">
    <property type="entry name" value="ABC2_membrane_3"/>
    <property type="match status" value="1"/>
</dbReference>
<dbReference type="GO" id="GO:0140359">
    <property type="term" value="F:ABC-type transporter activity"/>
    <property type="evidence" value="ECO:0007669"/>
    <property type="project" value="InterPro"/>
</dbReference>
<dbReference type="EMBL" id="LS974202">
    <property type="protein sequence ID" value="SSC12302.1"/>
    <property type="molecule type" value="Genomic_DNA"/>
</dbReference>
<feature type="transmembrane region" description="Helical" evidence="5">
    <location>
        <begin position="20"/>
        <end position="39"/>
    </location>
</feature>
<dbReference type="RefSeq" id="WP_231936853.1">
    <property type="nucleotide sequence ID" value="NZ_LS974202.1"/>
</dbReference>
<feature type="transmembrane region" description="Helical" evidence="5">
    <location>
        <begin position="322"/>
        <end position="341"/>
    </location>
</feature>
<evidence type="ECO:0000256" key="3">
    <source>
        <dbReference type="ARBA" id="ARBA00022989"/>
    </source>
</evidence>
<evidence type="ECO:0000256" key="2">
    <source>
        <dbReference type="ARBA" id="ARBA00022692"/>
    </source>
</evidence>
<feature type="domain" description="ABC-2 type transporter transmembrane" evidence="6">
    <location>
        <begin position="22"/>
        <end position="337"/>
    </location>
</feature>
<reference evidence="7 8" key="1">
    <citation type="submission" date="2017-01" db="EMBL/GenBank/DDBJ databases">
        <authorList>
            <person name="Erauso G."/>
        </authorList>
    </citation>
    <scope>NUCLEOTIDE SEQUENCE [LARGE SCALE GENOMIC DNA]</scope>
    <source>
        <strain evidence="7">MESINF1</strain>
    </source>
</reference>
<dbReference type="InterPro" id="IPR013525">
    <property type="entry name" value="ABC2_TM"/>
</dbReference>
<keyword evidence="3 5" id="KW-1133">Transmembrane helix</keyword>
<evidence type="ECO:0000313" key="8">
    <source>
        <dbReference type="Proteomes" id="UP000250796"/>
    </source>
</evidence>
<evidence type="ECO:0000256" key="4">
    <source>
        <dbReference type="ARBA" id="ARBA00023136"/>
    </source>
</evidence>
<feature type="transmembrane region" description="Helical" evidence="5">
    <location>
        <begin position="206"/>
        <end position="232"/>
    </location>
</feature>
<evidence type="ECO:0000259" key="6">
    <source>
        <dbReference type="Pfam" id="PF12698"/>
    </source>
</evidence>
<feature type="transmembrane region" description="Helical" evidence="5">
    <location>
        <begin position="162"/>
        <end position="185"/>
    </location>
</feature>
<comment type="subcellular location">
    <subcellularLocation>
        <location evidence="1">Membrane</location>
        <topology evidence="1">Multi-pass membrane protein</topology>
    </subcellularLocation>
</comment>
<keyword evidence="2 5" id="KW-0812">Transmembrane</keyword>
<sequence length="347" mass="38567">MMRLAANTLKELKLGWRSYYFLLVVGVAIAYFLLVTFLIPEDLTVSPDVVVLNEMEEGSQVMENLFGGDMESDKLLLAKDRDDLEKTMNRRFNSVGIVLKGSEREPAFELVFQGHESQDIRELLRLSILQRTGALNSEEGYGIEYLEDRKPVDEAIPFNKSFLPVLLMSEAVMLGMFLVFAMIFGEKSEETIKAYSITPGRIWEYLGAKVIVLAILGVLFTLILTPMVVGIGPRYGELLLIVIIGSALSTSIALIFASFYDNLSQSLVPMLGLSLVFGLPMISFFIPGFSPWYLRILPTYTILFALKGAVFPGSTQVGISSLWLIALEGAIAFAVAVMVYGQRVRKN</sequence>
<dbReference type="Proteomes" id="UP000250796">
    <property type="component" value="Chromosome MESINF"/>
</dbReference>
<feature type="transmembrane region" description="Helical" evidence="5">
    <location>
        <begin position="238"/>
        <end position="260"/>
    </location>
</feature>
<organism evidence="7 8">
    <name type="scientific">Mesotoga infera</name>
    <dbReference type="NCBI Taxonomy" id="1236046"/>
    <lineage>
        <taxon>Bacteria</taxon>
        <taxon>Thermotogati</taxon>
        <taxon>Thermotogota</taxon>
        <taxon>Thermotogae</taxon>
        <taxon>Kosmotogales</taxon>
        <taxon>Kosmotogaceae</taxon>
        <taxon>Mesotoga</taxon>
    </lineage>
</organism>
<dbReference type="KEGG" id="minf:MESINF_0853"/>
<keyword evidence="4 5" id="KW-0472">Membrane</keyword>
<keyword evidence="8" id="KW-1185">Reference proteome</keyword>
<feature type="transmembrane region" description="Helical" evidence="5">
    <location>
        <begin position="267"/>
        <end position="286"/>
    </location>
</feature>
<dbReference type="AlphaFoldDB" id="A0A7Z7PQD4"/>
<gene>
    <name evidence="7" type="ORF">MESINF_0853</name>
</gene>
<proteinExistence type="predicted"/>
<accession>A0A7Z7PQD4</accession>
<name>A0A7Z7PQD4_9BACT</name>
<dbReference type="SUPFAM" id="SSF103473">
    <property type="entry name" value="MFS general substrate transporter"/>
    <property type="match status" value="1"/>
</dbReference>
<evidence type="ECO:0000313" key="7">
    <source>
        <dbReference type="EMBL" id="SSC12302.1"/>
    </source>
</evidence>
<protein>
    <recommendedName>
        <fullName evidence="6">ABC-2 type transporter transmembrane domain-containing protein</fullName>
    </recommendedName>
</protein>
<dbReference type="GO" id="GO:0016020">
    <property type="term" value="C:membrane"/>
    <property type="evidence" value="ECO:0007669"/>
    <property type="project" value="UniProtKB-SubCell"/>
</dbReference>
<evidence type="ECO:0000256" key="5">
    <source>
        <dbReference type="SAM" id="Phobius"/>
    </source>
</evidence>
<dbReference type="InterPro" id="IPR036259">
    <property type="entry name" value="MFS_trans_sf"/>
</dbReference>